<dbReference type="Gene3D" id="3.30.559.30">
    <property type="entry name" value="Nonribosomal peptide synthetase, condensation domain"/>
    <property type="match status" value="2"/>
</dbReference>
<feature type="domain" description="Carrier" evidence="10">
    <location>
        <begin position="2086"/>
        <end position="2161"/>
    </location>
</feature>
<dbReference type="PROSITE" id="PS50075">
    <property type="entry name" value="CARRIER"/>
    <property type="match status" value="2"/>
</dbReference>
<evidence type="ECO:0000259" key="10">
    <source>
        <dbReference type="PROSITE" id="PS50075"/>
    </source>
</evidence>
<protein>
    <submittedName>
        <fullName evidence="11">Fusaricidin synthetase</fullName>
    </submittedName>
</protein>
<dbReference type="Gene3D" id="3.40.50.1820">
    <property type="entry name" value="alpha/beta hydrolase"/>
    <property type="match status" value="1"/>
</dbReference>
<dbReference type="PROSITE" id="PS00012">
    <property type="entry name" value="PHOSPHOPANTETHEINE"/>
    <property type="match status" value="1"/>
</dbReference>
<dbReference type="Proteomes" id="UP000006620">
    <property type="component" value="Chromosome"/>
</dbReference>
<dbReference type="InterPro" id="IPR020802">
    <property type="entry name" value="TesA-like"/>
</dbReference>
<dbReference type="GO" id="GO:0043041">
    <property type="term" value="P:amino acid activation for nonribosomal peptide biosynthetic process"/>
    <property type="evidence" value="ECO:0007669"/>
    <property type="project" value="TreeGrafter"/>
</dbReference>
<dbReference type="FunFam" id="3.40.50.12780:FF:000012">
    <property type="entry name" value="Non-ribosomal peptide synthetase"/>
    <property type="match status" value="1"/>
</dbReference>
<dbReference type="InterPro" id="IPR023213">
    <property type="entry name" value="CAT-like_dom_sf"/>
</dbReference>
<dbReference type="FunFam" id="2.30.38.10:FF:000001">
    <property type="entry name" value="Non-ribosomal peptide synthetase PvdI"/>
    <property type="match status" value="1"/>
</dbReference>
<dbReference type="Gene3D" id="3.40.50.12780">
    <property type="entry name" value="N-terminal domain of ligase-like"/>
    <property type="match status" value="1"/>
</dbReference>
<dbReference type="InterPro" id="IPR025110">
    <property type="entry name" value="AMP-bd_C"/>
</dbReference>
<dbReference type="SUPFAM" id="SSF47336">
    <property type="entry name" value="ACP-like"/>
    <property type="match status" value="2"/>
</dbReference>
<dbReference type="Gene3D" id="1.10.1200.10">
    <property type="entry name" value="ACP-like"/>
    <property type="match status" value="2"/>
</dbReference>
<proteinExistence type="inferred from homology"/>
<dbReference type="CDD" id="cd19543">
    <property type="entry name" value="DCL_NRPS"/>
    <property type="match status" value="2"/>
</dbReference>
<feature type="domain" description="Carrier" evidence="10">
    <location>
        <begin position="1005"/>
        <end position="1079"/>
    </location>
</feature>
<dbReference type="NCBIfam" id="NF003417">
    <property type="entry name" value="PRK04813.1"/>
    <property type="match status" value="3"/>
</dbReference>
<evidence type="ECO:0000256" key="9">
    <source>
        <dbReference type="SAM" id="MobiDB-lite"/>
    </source>
</evidence>
<dbReference type="InterPro" id="IPR001242">
    <property type="entry name" value="Condensation_dom"/>
</dbReference>
<dbReference type="FunFam" id="3.30.300.30:FF:000010">
    <property type="entry name" value="Enterobactin synthetase component F"/>
    <property type="match status" value="1"/>
</dbReference>
<dbReference type="PATRIC" id="fig|1036673.3.peg.4130"/>
<dbReference type="GO" id="GO:0031177">
    <property type="term" value="F:phosphopantetheine binding"/>
    <property type="evidence" value="ECO:0007669"/>
    <property type="project" value="InterPro"/>
</dbReference>
<dbReference type="GO" id="GO:0017000">
    <property type="term" value="P:antibiotic biosynthetic process"/>
    <property type="evidence" value="ECO:0007669"/>
    <property type="project" value="UniProtKB-KW"/>
</dbReference>
<dbReference type="Gene3D" id="3.30.300.30">
    <property type="match status" value="2"/>
</dbReference>
<dbReference type="SUPFAM" id="SSF53474">
    <property type="entry name" value="alpha/beta-Hydrolases"/>
    <property type="match status" value="1"/>
</dbReference>
<dbReference type="InterPro" id="IPR010071">
    <property type="entry name" value="AA_adenyl_dom"/>
</dbReference>
<dbReference type="PANTHER" id="PTHR45527:SF1">
    <property type="entry name" value="FATTY ACID SYNTHASE"/>
    <property type="match status" value="1"/>
</dbReference>
<dbReference type="GO" id="GO:0044550">
    <property type="term" value="P:secondary metabolite biosynthetic process"/>
    <property type="evidence" value="ECO:0007669"/>
    <property type="project" value="UniProtKB-ARBA"/>
</dbReference>
<feature type="region of interest" description="Disordered" evidence="9">
    <location>
        <begin position="603"/>
        <end position="644"/>
    </location>
</feature>
<comment type="cofactor">
    <cofactor evidence="1">
        <name>pantetheine 4'-phosphate</name>
        <dbReference type="ChEBI" id="CHEBI:47942"/>
    </cofactor>
</comment>
<name>F8F996_PAEMK</name>
<dbReference type="KEGG" id="pms:KNP414_04494"/>
<dbReference type="SUPFAM" id="SSF56801">
    <property type="entry name" value="Acetyl-CoA synthetase-like"/>
    <property type="match status" value="2"/>
</dbReference>
<dbReference type="Pfam" id="PF00501">
    <property type="entry name" value="AMP-binding"/>
    <property type="match status" value="2"/>
</dbReference>
<feature type="compositionally biased region" description="Low complexity" evidence="9">
    <location>
        <begin position="603"/>
        <end position="619"/>
    </location>
</feature>
<dbReference type="InterPro" id="IPR036736">
    <property type="entry name" value="ACP-like_sf"/>
</dbReference>
<gene>
    <name evidence="11" type="ordered locus">KNP414_04494</name>
</gene>
<dbReference type="SUPFAM" id="SSF52777">
    <property type="entry name" value="CoA-dependent acyltransferases"/>
    <property type="match status" value="4"/>
</dbReference>
<dbReference type="Pfam" id="PF00668">
    <property type="entry name" value="Condensation"/>
    <property type="match status" value="2"/>
</dbReference>
<keyword evidence="4" id="KW-0597">Phosphoprotein</keyword>
<evidence type="ECO:0000313" key="11">
    <source>
        <dbReference type="EMBL" id="AEI43024.1"/>
    </source>
</evidence>
<keyword evidence="5" id="KW-0436">Ligase</keyword>
<dbReference type="InterPro" id="IPR042099">
    <property type="entry name" value="ANL_N_sf"/>
</dbReference>
<keyword evidence="8" id="KW-0511">Multifunctional enzyme</keyword>
<keyword evidence="6" id="KW-0677">Repeat</keyword>
<evidence type="ECO:0000256" key="1">
    <source>
        <dbReference type="ARBA" id="ARBA00001957"/>
    </source>
</evidence>
<dbReference type="Gene3D" id="2.30.38.10">
    <property type="entry name" value="Luciferase, Domain 3"/>
    <property type="match status" value="1"/>
</dbReference>
<dbReference type="PANTHER" id="PTHR45527">
    <property type="entry name" value="NONRIBOSOMAL PEPTIDE SYNTHETASE"/>
    <property type="match status" value="1"/>
</dbReference>
<evidence type="ECO:0000256" key="6">
    <source>
        <dbReference type="ARBA" id="ARBA00022737"/>
    </source>
</evidence>
<sequence length="2402" mass="263143">MAKKTEIQDIYPLSPMQKGMLFASLAGEDSSAYLEQAEFILRGPLDLQRVQRSWERLLQRHEALRTLFLHQGIAGITEPRQVVLKARPSEVRFEDLSRLSPADAREAVERFKAADKARGFRLDKDPLMRAAVLRTGPEEHTCIWSHHHIIMDGWCLGTVIGDFFRAYHSEEGGGAASAALPSASPPYSSYIRWLQEQPTEEAGAYWRAYLDGCAQPSYPLGRRSGPSAGIQPHTYAFRLDAALTARLGGLAQSLQVTLNSVVMALWGILLGRYNAADEAVFGTVVSGRPAGLPGVERMVGLFINTVPLRIRTRGLSFAELAREVQRSSLSSEPYHHYPLYEIQKESEAGQELISHVIGFENYPAGEELEPQMEASGLKVEAFRVDERTHYDFDAAVITGRELGFRLNYNALRYDPERVRRIEGHLRRAAEAVTADPNMPAHTLDIVTDEEKASLLAPLLAVDSASDGVTAHGWFAEQAARTPERKAVVCGEASLSYMELETAANRLADTLRGSHGAGPGKLVGVLAGPSVHRVTAVLAVLKSGAAFVPIDPGLPFERICRMTEHARLSVIVSQEEHTALLQELLRECPELQAGLCLDSQQELEAGAEPAADGGPAARGAKLTPAEAGDSASQPELRDHRGAGEAHAALTAGPRDLAYVIYTSGTTGEPKGVMVEHRSLVNLAQWHIRHFALTAEDRGLLYAGFGFDAAVWELFPPLLAGSSLYPLPERLRLDLAGMRQFMEEQGITQAFLPTAIAEPFLEEPAPRQLRLLLTGGDRLKRVRPVPYALHNNYGPTENTVVAASCRVEAGDGPIPIGRPIDGVRAYVLDADGRLLPAGAPGELCIAGAGLARGYWRDPEQTALRFVPDPFVPGGTMYRSGDRVRWRSDGTLEFLGRTDAQLKIRGHRIEPGEIEARLLLLPAVREAAVVAKEEGAGSPELWAYYSCSGEAPGPGELKRHLAAALPGSMVPSRFVRLLRLPLTPNGKVDRKALALRQDDVPQDTAFAPPRTEMEAKLAALWQEVLGGPAAGIHDSFFERGGDSIKAIQLAARLHKERLRLDVRDLFRYPVLAELAEAITPLDGSPGQSPPQKPASIEQHLSKEEFATWLSELRGVHPGAGIAALYPLTPLQEGMLFHAEYHPQNEAYFEQLRLSLQGPLDLERFRLGASRLAGRHDILRTVFRRTRAGRPLQAVLDGWDVPVRYEDLRELPREEQGRMADILCQEDRRLGFDLAHSPALRFTVLHTGEQTWEVVWSYHHILLDGWCLGILMREFMQLYTTPERALPPAVPYSDFIRWLEERNRDEAARYWTGVLEGCDGPTPVPSLKEGRAKEAGGVYRHRLHEFTPDPVLTERLKTAAATCRTTLNHVIQAAWAILLAKYNHTKDVIFGTVVSGRPAGLPGVEAMVGLFINTIPVRVRFDEVRTLPQLLQRMTRSALDAAAYDWFPLAGMNGGTGASLVSHLCVFENYPLSSGLSGMDRGGVTAVGAELFEQTSYDFNLIVLPHEGLRFKLSYNTEVYDAEEMWRIEGHLLRLLEHMAADHEAELGQLEILPPAEFEEAVVSLNRTAAAYPDGETLISLFETQAQQGPERTALLHGQTSVTYGRLNAQGDAAAGALIEAGVMPGDRVALIASRGLPMISGLLGILKAGAAYVPIDPEYPAKRQAHLARHAEARAILTDMPLPFEPDSTVTVIRLDGVSGDREGERAAALRRSPSCAPDDLAYIIYTSGSTGEPKGVRIRHRSAVNLIHWVNSTYRVGPEDRLLWVTSLSFDLSVYDLFGMLAAGGSVVIAEKEEVQDPRRLWRLMTEQGITFWDSVPTTMHYLVQSLEEAGGAAPYSLLRLVFLSGDWIPVSLRRRLRAFFPEARTIGLGGATEAAVWSNCHEIGESDEKLRSIPYGRPIANNRYYVLDGFGRPAPPGVPGELYIGGIGVADGYMNDGERTAAAFVPDPFLGAAGGIGTRMYRTGDLGRLRPDGTLEFLGRKDGQAKVRGYRIEPGEIEQALLQLEAVREAVVVTRRAEAGHVQLCAYYTAERAVAASEAKRHLARTLPAYMVPDLLMQLESLPLSANGKIDRRALPAPQPAADGFTEPKTTSETRLAAIWRDLLKVERIDVRADFFQIGGHSLLAAALSARIAERFGVEVPLHLIFRLRTLEELAGGLDALQQLQGGAEESVTRLIGEGEGEAPKVFCFPPVAGYGFEYRALAEKLPAYAWYAFDFLPEAEEDEHRAAAYAARIRRLQPEGPYVLLGYSAGGCLAYETAAALEAEGAKVAGLLILDAERRTRLDPVPDAELFRDTEEQLAAAEERYGGLLSVPSVRREAQARMYAYRRYLHRTVNGAALQAPVHLLLAEGSEVLPSWSGGEAGPLTVYQGSGTHMEMLEDPALTSNARLLGGILEAAISSVLI</sequence>
<dbReference type="SMART" id="SM00824">
    <property type="entry name" value="PKS_TE"/>
    <property type="match status" value="1"/>
</dbReference>
<evidence type="ECO:0000256" key="8">
    <source>
        <dbReference type="ARBA" id="ARBA00023268"/>
    </source>
</evidence>
<dbReference type="SMART" id="SM00823">
    <property type="entry name" value="PKS_PP"/>
    <property type="match status" value="2"/>
</dbReference>
<keyword evidence="7" id="KW-0045">Antibiotic biosynthesis</keyword>
<evidence type="ECO:0000256" key="7">
    <source>
        <dbReference type="ARBA" id="ARBA00023194"/>
    </source>
</evidence>
<keyword evidence="3" id="KW-0596">Phosphopantetheine</keyword>
<dbReference type="EMBL" id="CP002869">
    <property type="protein sequence ID" value="AEI43024.1"/>
    <property type="molecule type" value="Genomic_DNA"/>
</dbReference>
<evidence type="ECO:0000256" key="5">
    <source>
        <dbReference type="ARBA" id="ARBA00022598"/>
    </source>
</evidence>
<dbReference type="Pfam" id="PF00550">
    <property type="entry name" value="PP-binding"/>
    <property type="match status" value="2"/>
</dbReference>
<dbReference type="Pfam" id="PF00975">
    <property type="entry name" value="Thioesterase"/>
    <property type="match status" value="1"/>
</dbReference>
<evidence type="ECO:0000313" key="12">
    <source>
        <dbReference type="Proteomes" id="UP000006620"/>
    </source>
</evidence>
<dbReference type="HOGENOM" id="CLU_000022_0_9_9"/>
<dbReference type="InterPro" id="IPR029058">
    <property type="entry name" value="AB_hydrolase_fold"/>
</dbReference>
<dbReference type="Gene3D" id="1.10.287.490">
    <property type="entry name" value="Helix hairpin bin"/>
    <property type="match status" value="1"/>
</dbReference>
<dbReference type="InterPro" id="IPR009081">
    <property type="entry name" value="PP-bd_ACP"/>
</dbReference>
<dbReference type="InterPro" id="IPR020806">
    <property type="entry name" value="PKS_PP-bd"/>
</dbReference>
<reference evidence="11 12" key="2">
    <citation type="journal article" date="2013" name="Genome Announc.">
        <title>Genome Sequence of Growth-Improving Paenibacillus mucilaginosus Strain KNP414.</title>
        <authorList>
            <person name="Lu J.J."/>
            <person name="Wang J.F."/>
            <person name="Hu X.F."/>
        </authorList>
    </citation>
    <scope>NUCLEOTIDE SEQUENCE [LARGE SCALE GENOMIC DNA]</scope>
    <source>
        <strain evidence="11 12">KNP414</strain>
    </source>
</reference>
<dbReference type="GO" id="GO:0005737">
    <property type="term" value="C:cytoplasm"/>
    <property type="evidence" value="ECO:0007669"/>
    <property type="project" value="TreeGrafter"/>
</dbReference>
<dbReference type="Gene3D" id="3.40.50.980">
    <property type="match status" value="2"/>
</dbReference>
<dbReference type="InterPro" id="IPR000873">
    <property type="entry name" value="AMP-dep_synth/lig_dom"/>
</dbReference>
<dbReference type="InterPro" id="IPR045851">
    <property type="entry name" value="AMP-bd_C_sf"/>
</dbReference>
<dbReference type="NCBIfam" id="TIGR01733">
    <property type="entry name" value="AA-adenyl-dom"/>
    <property type="match status" value="2"/>
</dbReference>
<organism evidence="11 12">
    <name type="scientific">Paenibacillus mucilaginosus (strain KNP414)</name>
    <dbReference type="NCBI Taxonomy" id="1036673"/>
    <lineage>
        <taxon>Bacteria</taxon>
        <taxon>Bacillati</taxon>
        <taxon>Bacillota</taxon>
        <taxon>Bacilli</taxon>
        <taxon>Bacillales</taxon>
        <taxon>Paenibacillaceae</taxon>
        <taxon>Paenibacillus</taxon>
    </lineage>
</organism>
<dbReference type="GO" id="GO:0016874">
    <property type="term" value="F:ligase activity"/>
    <property type="evidence" value="ECO:0007669"/>
    <property type="project" value="UniProtKB-KW"/>
</dbReference>
<dbReference type="CDD" id="cd05930">
    <property type="entry name" value="A_NRPS"/>
    <property type="match status" value="2"/>
</dbReference>
<comment type="similarity">
    <text evidence="2">Belongs to the ATP-dependent AMP-binding enzyme family.</text>
</comment>
<dbReference type="Gene3D" id="3.30.559.10">
    <property type="entry name" value="Chloramphenicol acetyltransferase-like domain"/>
    <property type="match status" value="2"/>
</dbReference>
<dbReference type="FunFam" id="3.40.50.980:FF:000001">
    <property type="entry name" value="Non-ribosomal peptide synthetase"/>
    <property type="match status" value="1"/>
</dbReference>
<dbReference type="InterPro" id="IPR020845">
    <property type="entry name" value="AMP-binding_CS"/>
</dbReference>
<dbReference type="InterPro" id="IPR001031">
    <property type="entry name" value="Thioesterase"/>
</dbReference>
<evidence type="ECO:0000256" key="3">
    <source>
        <dbReference type="ARBA" id="ARBA00022450"/>
    </source>
</evidence>
<dbReference type="GO" id="GO:0008610">
    <property type="term" value="P:lipid biosynthetic process"/>
    <property type="evidence" value="ECO:0007669"/>
    <property type="project" value="UniProtKB-ARBA"/>
</dbReference>
<evidence type="ECO:0000256" key="4">
    <source>
        <dbReference type="ARBA" id="ARBA00022553"/>
    </source>
</evidence>
<dbReference type="FunFam" id="1.10.1200.10:FF:000005">
    <property type="entry name" value="Nonribosomal peptide synthetase 1"/>
    <property type="match status" value="1"/>
</dbReference>
<dbReference type="InterPro" id="IPR006162">
    <property type="entry name" value="Ppantetheine_attach_site"/>
</dbReference>
<evidence type="ECO:0000256" key="2">
    <source>
        <dbReference type="ARBA" id="ARBA00006432"/>
    </source>
</evidence>
<reference evidence="12" key="1">
    <citation type="submission" date="2011-06" db="EMBL/GenBank/DDBJ databases">
        <title>Complete genome sequence of Paenibacillus mucilaginosus KNP414.</title>
        <authorList>
            <person name="Wang J."/>
            <person name="Hu S."/>
            <person name="Hu X."/>
            <person name="Zhang B."/>
            <person name="Dong D."/>
            <person name="Zhang S."/>
            <person name="Zhao K."/>
            <person name="Wu D."/>
        </authorList>
    </citation>
    <scope>NUCLEOTIDE SEQUENCE [LARGE SCALE GENOMIC DNA]</scope>
    <source>
        <strain evidence="12">KNP414</strain>
    </source>
</reference>
<dbReference type="PROSITE" id="PS00455">
    <property type="entry name" value="AMP_BINDING"/>
    <property type="match status" value="2"/>
</dbReference>
<dbReference type="Pfam" id="PF13193">
    <property type="entry name" value="AMP-binding_C"/>
    <property type="match status" value="2"/>
</dbReference>
<dbReference type="RefSeq" id="WP_013918178.1">
    <property type="nucleotide sequence ID" value="NC_015690.1"/>
</dbReference>
<accession>F8F996</accession>